<comment type="caution">
    <text evidence="2">The sequence shown here is derived from an EMBL/GenBank/DDBJ whole genome shotgun (WGS) entry which is preliminary data.</text>
</comment>
<protein>
    <recommendedName>
        <fullName evidence="1">BTB domain-containing protein</fullName>
    </recommendedName>
</protein>
<dbReference type="AlphaFoldDB" id="A0AAV9NZW2"/>
<dbReference type="EMBL" id="JAVRRT010000019">
    <property type="protein sequence ID" value="KAK5164537.1"/>
    <property type="molecule type" value="Genomic_DNA"/>
</dbReference>
<dbReference type="Proteomes" id="UP001337655">
    <property type="component" value="Unassembled WGS sequence"/>
</dbReference>
<gene>
    <name evidence="2" type="ORF">LTR77_009743</name>
</gene>
<evidence type="ECO:0000259" key="1">
    <source>
        <dbReference type="Pfam" id="PF00651"/>
    </source>
</evidence>
<dbReference type="RefSeq" id="XP_064654785.1">
    <property type="nucleotide sequence ID" value="XM_064806969.1"/>
</dbReference>
<evidence type="ECO:0000313" key="3">
    <source>
        <dbReference type="Proteomes" id="UP001337655"/>
    </source>
</evidence>
<feature type="domain" description="BTB" evidence="1">
    <location>
        <begin position="25"/>
        <end position="74"/>
    </location>
</feature>
<evidence type="ECO:0000313" key="2">
    <source>
        <dbReference type="EMBL" id="KAK5164537.1"/>
    </source>
</evidence>
<proteinExistence type="predicted"/>
<accession>A0AAV9NZW2</accession>
<dbReference type="Pfam" id="PF00651">
    <property type="entry name" value="BTB"/>
    <property type="match status" value="1"/>
</dbReference>
<dbReference type="Gene3D" id="3.30.710.10">
    <property type="entry name" value="Potassium Channel Kv1.1, Chain A"/>
    <property type="match status" value="1"/>
</dbReference>
<sequence>MDEVSKLASHYEGDELITIAPEGTTRTFKVQKALLMSASNHFAKALSNFKEGHSRTLVLPRCDVETLELLLYWLTLRALPDPAKVADSMIDGSPDFAALVPSQELRYVRLWIFADSICVPE</sequence>
<dbReference type="InterPro" id="IPR011333">
    <property type="entry name" value="SKP1/BTB/POZ_sf"/>
</dbReference>
<dbReference type="SUPFAM" id="SSF54695">
    <property type="entry name" value="POZ domain"/>
    <property type="match status" value="1"/>
</dbReference>
<keyword evidence="3" id="KW-1185">Reference proteome</keyword>
<organism evidence="2 3">
    <name type="scientific">Saxophila tyrrhenica</name>
    <dbReference type="NCBI Taxonomy" id="1690608"/>
    <lineage>
        <taxon>Eukaryota</taxon>
        <taxon>Fungi</taxon>
        <taxon>Dikarya</taxon>
        <taxon>Ascomycota</taxon>
        <taxon>Pezizomycotina</taxon>
        <taxon>Dothideomycetes</taxon>
        <taxon>Dothideomycetidae</taxon>
        <taxon>Mycosphaerellales</taxon>
        <taxon>Extremaceae</taxon>
        <taxon>Saxophila</taxon>
    </lineage>
</organism>
<dbReference type="GeneID" id="89931073"/>
<dbReference type="InterPro" id="IPR000210">
    <property type="entry name" value="BTB/POZ_dom"/>
</dbReference>
<name>A0AAV9NZW2_9PEZI</name>
<reference evidence="2 3" key="1">
    <citation type="submission" date="2023-08" db="EMBL/GenBank/DDBJ databases">
        <title>Black Yeasts Isolated from many extreme environments.</title>
        <authorList>
            <person name="Coleine C."/>
            <person name="Stajich J.E."/>
            <person name="Selbmann L."/>
        </authorList>
    </citation>
    <scope>NUCLEOTIDE SEQUENCE [LARGE SCALE GENOMIC DNA]</scope>
    <source>
        <strain evidence="2 3">CCFEE 5935</strain>
    </source>
</reference>